<dbReference type="PANTHER" id="PTHR23282">
    <property type="entry name" value="APICAL ENDOSOMAL GLYCOPROTEIN PRECURSOR"/>
    <property type="match status" value="1"/>
</dbReference>
<dbReference type="CDD" id="cd00112">
    <property type="entry name" value="LDLa"/>
    <property type="match status" value="1"/>
</dbReference>
<dbReference type="AlphaFoldDB" id="A0AAE0VQF5"/>
<dbReference type="Proteomes" id="UP001195483">
    <property type="component" value="Unassembled WGS sequence"/>
</dbReference>
<dbReference type="SUPFAM" id="SSF57424">
    <property type="entry name" value="LDL receptor-like module"/>
    <property type="match status" value="1"/>
</dbReference>
<keyword evidence="5" id="KW-1185">Reference proteome</keyword>
<dbReference type="EMBL" id="JAEAOA010001041">
    <property type="protein sequence ID" value="KAK3586783.1"/>
    <property type="molecule type" value="Genomic_DNA"/>
</dbReference>
<sequence>MQKTKEKQKRKQLSNNNTADIKTEYMKGISFTYEVHRAAKVKFGLTIGYNGVEENLFSTAAEYDGIFRECVVLLSHENQKLELVFYVTKGQSLDGNIMNIKLLDVLVQQTACKNEMCTFESLSSCNFTVGCSDQNGYQFKLSTGSGFSPFTGPSADFTFKNSTGHYMLADASSGAMGDSASFYTYSDVKATNALFLRFYYYMNGPNVGSLEVFLKLSESNEETICQTLRGNYLPSWYMACTVLNISVSGRYEMQFKAVRGNGTQGDLAIDDTTVTTTPCPHPASCGFEEPNNCEYAMMPSAYYWTLTPSYSLNAGRHSNGYHMQTVSNSSVESDIAVIQSPPFELTRNTKCALFEFYMAGDDVGSLTVTVSYDNGTKTKKSFYVAGDQGDEWFRAKISLAYMDYNNVSIIFSAMRGQIGSDVIALDNIVISEKVCTNGIQEEVCEFDSPFTCGYQSNFSDGSEYQWTRRIGPSLTNGTGPQFDANGDPYGAYLTVDSSYGTEHQYSFVWFPAIVTSSTSKLTFYNHMYGRDNQVADLSVLFATDAGLHVLAEFCCNNGETLKFKCLDLPYTLHGVLYFKAVRKNGVFGDVAIDKIGLLEGNCTDYVMRSEGTASLISPPTTLNRSSCISFDYQLMAKDSTAGLVFVLHYAIASTNVFGKKVLFNATGDQGSMWRKGQIQVDEAEVVSFYIQFLSSGAGRFSVDNIILKTGLCPELTKPHCSSDEFLCLEKCIPSAYECDKKNDCALGEDETRSCSNFLVAYPSYYSSMSLQSPTVNIQINKCLSFEYYSTAILNVTLNPSSPMNWTDSSTHQYWRKGQADVYPGDVTVYFGARRFNTYDQSSVVAIDNIKLLNGTCSEHKPDKCIHIFLINAKM</sequence>
<dbReference type="Pfam" id="PF00057">
    <property type="entry name" value="Ldl_recept_a"/>
    <property type="match status" value="1"/>
</dbReference>
<keyword evidence="1" id="KW-1015">Disulfide bond</keyword>
<feature type="domain" description="MAM" evidence="3">
    <location>
        <begin position="115"/>
        <end position="281"/>
    </location>
</feature>
<feature type="domain" description="MAM" evidence="3">
    <location>
        <begin position="612"/>
        <end position="714"/>
    </location>
</feature>
<dbReference type="SUPFAM" id="SSF49899">
    <property type="entry name" value="Concanavalin A-like lectins/glucanases"/>
    <property type="match status" value="5"/>
</dbReference>
<dbReference type="PROSITE" id="PS50068">
    <property type="entry name" value="LDLRA_2"/>
    <property type="match status" value="1"/>
</dbReference>
<dbReference type="PANTHER" id="PTHR23282:SF101">
    <property type="entry name" value="MAM DOMAIN-CONTAINING PROTEIN"/>
    <property type="match status" value="1"/>
</dbReference>
<dbReference type="InterPro" id="IPR000998">
    <property type="entry name" value="MAM_dom"/>
</dbReference>
<organism evidence="4 5">
    <name type="scientific">Potamilus streckersoni</name>
    <dbReference type="NCBI Taxonomy" id="2493646"/>
    <lineage>
        <taxon>Eukaryota</taxon>
        <taxon>Metazoa</taxon>
        <taxon>Spiralia</taxon>
        <taxon>Lophotrochozoa</taxon>
        <taxon>Mollusca</taxon>
        <taxon>Bivalvia</taxon>
        <taxon>Autobranchia</taxon>
        <taxon>Heteroconchia</taxon>
        <taxon>Palaeoheterodonta</taxon>
        <taxon>Unionida</taxon>
        <taxon>Unionoidea</taxon>
        <taxon>Unionidae</taxon>
        <taxon>Ambleminae</taxon>
        <taxon>Lampsilini</taxon>
        <taxon>Potamilus</taxon>
    </lineage>
</organism>
<evidence type="ECO:0000256" key="2">
    <source>
        <dbReference type="PROSITE-ProRule" id="PRU00124"/>
    </source>
</evidence>
<reference evidence="4" key="1">
    <citation type="journal article" date="2021" name="Genome Biol. Evol.">
        <title>A High-Quality Reference Genome for a Parasitic Bivalve with Doubly Uniparental Inheritance (Bivalvia: Unionida).</title>
        <authorList>
            <person name="Smith C.H."/>
        </authorList>
    </citation>
    <scope>NUCLEOTIDE SEQUENCE</scope>
    <source>
        <strain evidence="4">CHS0354</strain>
    </source>
</reference>
<dbReference type="Gene3D" id="2.60.120.200">
    <property type="match status" value="5"/>
</dbReference>
<evidence type="ECO:0000313" key="5">
    <source>
        <dbReference type="Proteomes" id="UP001195483"/>
    </source>
</evidence>
<comment type="caution">
    <text evidence="2">Lacks conserved residue(s) required for the propagation of feature annotation.</text>
</comment>
<dbReference type="CDD" id="cd06263">
    <property type="entry name" value="MAM"/>
    <property type="match status" value="2"/>
</dbReference>
<dbReference type="SMART" id="SM00137">
    <property type="entry name" value="MAM"/>
    <property type="match status" value="2"/>
</dbReference>
<dbReference type="InterPro" id="IPR036055">
    <property type="entry name" value="LDL_receptor-like_sf"/>
</dbReference>
<dbReference type="SMART" id="SM00192">
    <property type="entry name" value="LDLa"/>
    <property type="match status" value="1"/>
</dbReference>
<dbReference type="InterPro" id="IPR051560">
    <property type="entry name" value="MAM_domain-containing"/>
</dbReference>
<dbReference type="InterPro" id="IPR002172">
    <property type="entry name" value="LDrepeatLR_classA_rpt"/>
</dbReference>
<protein>
    <recommendedName>
        <fullName evidence="3">MAM domain-containing protein</fullName>
    </recommendedName>
</protein>
<gene>
    <name evidence="4" type="ORF">CHS0354_016958</name>
</gene>
<dbReference type="InterPro" id="IPR013320">
    <property type="entry name" value="ConA-like_dom_sf"/>
</dbReference>
<reference evidence="4" key="3">
    <citation type="submission" date="2023-05" db="EMBL/GenBank/DDBJ databases">
        <authorList>
            <person name="Smith C.H."/>
        </authorList>
    </citation>
    <scope>NUCLEOTIDE SEQUENCE</scope>
    <source>
        <strain evidence="4">CHS0354</strain>
        <tissue evidence="4">Mantle</tissue>
    </source>
</reference>
<feature type="domain" description="MAM" evidence="3">
    <location>
        <begin position="442"/>
        <end position="604"/>
    </location>
</feature>
<accession>A0AAE0VQF5</accession>
<dbReference type="PROSITE" id="PS50060">
    <property type="entry name" value="MAM_2"/>
    <property type="match status" value="4"/>
</dbReference>
<feature type="domain" description="MAM" evidence="3">
    <location>
        <begin position="283"/>
        <end position="437"/>
    </location>
</feature>
<comment type="caution">
    <text evidence="4">The sequence shown here is derived from an EMBL/GenBank/DDBJ whole genome shotgun (WGS) entry which is preliminary data.</text>
</comment>
<dbReference type="PROSITE" id="PS01209">
    <property type="entry name" value="LDLRA_1"/>
    <property type="match status" value="1"/>
</dbReference>
<proteinExistence type="predicted"/>
<evidence type="ECO:0000256" key="1">
    <source>
        <dbReference type="ARBA" id="ARBA00023157"/>
    </source>
</evidence>
<dbReference type="Pfam" id="PF00629">
    <property type="entry name" value="MAM"/>
    <property type="match status" value="4"/>
</dbReference>
<dbReference type="Gene3D" id="4.10.400.10">
    <property type="entry name" value="Low-density Lipoprotein Receptor"/>
    <property type="match status" value="1"/>
</dbReference>
<dbReference type="InterPro" id="IPR023415">
    <property type="entry name" value="LDLR_class-A_CS"/>
</dbReference>
<evidence type="ECO:0000259" key="3">
    <source>
        <dbReference type="PROSITE" id="PS50060"/>
    </source>
</evidence>
<reference evidence="4" key="2">
    <citation type="journal article" date="2021" name="Genome Biol. Evol.">
        <title>Developing a high-quality reference genome for a parasitic bivalve with doubly uniparental inheritance (Bivalvia: Unionida).</title>
        <authorList>
            <person name="Smith C.H."/>
        </authorList>
    </citation>
    <scope>NUCLEOTIDE SEQUENCE</scope>
    <source>
        <strain evidence="4">CHS0354</strain>
        <tissue evidence="4">Mantle</tissue>
    </source>
</reference>
<evidence type="ECO:0000313" key="4">
    <source>
        <dbReference type="EMBL" id="KAK3586783.1"/>
    </source>
</evidence>
<dbReference type="GO" id="GO:0016020">
    <property type="term" value="C:membrane"/>
    <property type="evidence" value="ECO:0007669"/>
    <property type="project" value="InterPro"/>
</dbReference>
<name>A0AAE0VQF5_9BIVA</name>